<dbReference type="InterPro" id="IPR050180">
    <property type="entry name" value="RNR_Ribonuclease"/>
</dbReference>
<dbReference type="InterPro" id="IPR011805">
    <property type="entry name" value="RNase_R"/>
</dbReference>
<dbReference type="InterPro" id="IPR012340">
    <property type="entry name" value="NA-bd_OB-fold"/>
</dbReference>
<name>A0ABM6M156_9GAMM</name>
<dbReference type="InterPro" id="IPR001900">
    <property type="entry name" value="RNase_II/R"/>
</dbReference>
<dbReference type="NCBIfam" id="TIGR00358">
    <property type="entry name" value="3_prime_RNase"/>
    <property type="match status" value="1"/>
</dbReference>
<dbReference type="SMART" id="SM00316">
    <property type="entry name" value="S1"/>
    <property type="match status" value="1"/>
</dbReference>
<dbReference type="PROSITE" id="PS01175">
    <property type="entry name" value="RIBONUCLEASE_II"/>
    <property type="match status" value="1"/>
</dbReference>
<keyword evidence="11" id="KW-1185">Reference proteome</keyword>
<dbReference type="CDD" id="cd04471">
    <property type="entry name" value="S1_RNase_R"/>
    <property type="match status" value="1"/>
</dbReference>
<evidence type="ECO:0000313" key="11">
    <source>
        <dbReference type="Proteomes" id="UP000249910"/>
    </source>
</evidence>
<accession>A0ABM6M156</accession>
<keyword evidence="5 7" id="KW-0269">Exonuclease</keyword>
<keyword evidence="3 7" id="KW-0540">Nuclease</keyword>
<comment type="catalytic activity">
    <reaction evidence="1 7">
        <text>Exonucleolytic cleavage in the 3'- to 5'-direction to yield nucleoside 5'-phosphates.</text>
        <dbReference type="EC" id="3.1.13.1"/>
    </reaction>
</comment>
<dbReference type="EC" id="3.1.13.1" evidence="7"/>
<keyword evidence="4 7" id="KW-0378">Hydrolase</keyword>
<gene>
    <name evidence="7 10" type="primary">rnr</name>
    <name evidence="10" type="ORF">CDV26_09310</name>
</gene>
<evidence type="ECO:0000313" key="10">
    <source>
        <dbReference type="EMBL" id="ASG68563.1"/>
    </source>
</evidence>
<protein>
    <recommendedName>
        <fullName evidence="7">Ribonuclease R</fullName>
        <shortName evidence="7">RNase R</shortName>
        <ecNumber evidence="7">3.1.13.1</ecNumber>
    </recommendedName>
</protein>
<comment type="similarity">
    <text evidence="7">Belongs to the RNR ribonuclease family. RNase R subfamily.</text>
</comment>
<dbReference type="SMART" id="SM00955">
    <property type="entry name" value="RNB"/>
    <property type="match status" value="1"/>
</dbReference>
<evidence type="ECO:0000256" key="6">
    <source>
        <dbReference type="ARBA" id="ARBA00022884"/>
    </source>
</evidence>
<dbReference type="NCBIfam" id="TIGR02063">
    <property type="entry name" value="RNase_R"/>
    <property type="match status" value="1"/>
</dbReference>
<evidence type="ECO:0000256" key="7">
    <source>
        <dbReference type="HAMAP-Rule" id="MF_01895"/>
    </source>
</evidence>
<evidence type="ECO:0000256" key="4">
    <source>
        <dbReference type="ARBA" id="ARBA00022801"/>
    </source>
</evidence>
<dbReference type="InterPro" id="IPR003029">
    <property type="entry name" value="S1_domain"/>
</dbReference>
<dbReference type="PANTHER" id="PTHR23355">
    <property type="entry name" value="RIBONUCLEASE"/>
    <property type="match status" value="1"/>
</dbReference>
<feature type="compositionally biased region" description="Basic residues" evidence="8">
    <location>
        <begin position="741"/>
        <end position="760"/>
    </location>
</feature>
<dbReference type="InterPro" id="IPR004476">
    <property type="entry name" value="RNase_II/RNase_R"/>
</dbReference>
<keyword evidence="6 7" id="KW-0694">RNA-binding</keyword>
<proteinExistence type="inferred from homology"/>
<comment type="subcellular location">
    <subcellularLocation>
        <location evidence="7">Cytoplasm</location>
    </subcellularLocation>
</comment>
<dbReference type="Gene3D" id="2.40.50.140">
    <property type="entry name" value="Nucleic acid-binding proteins"/>
    <property type="match status" value="1"/>
</dbReference>
<organism evidence="10 11">
    <name type="scientific">Francisella halioticida</name>
    <dbReference type="NCBI Taxonomy" id="549298"/>
    <lineage>
        <taxon>Bacteria</taxon>
        <taxon>Pseudomonadati</taxon>
        <taxon>Pseudomonadota</taxon>
        <taxon>Gammaproteobacteria</taxon>
        <taxon>Thiotrichales</taxon>
        <taxon>Francisellaceae</taxon>
        <taxon>Francisella</taxon>
    </lineage>
</organism>
<dbReference type="SUPFAM" id="SSF50249">
    <property type="entry name" value="Nucleic acid-binding proteins"/>
    <property type="match status" value="2"/>
</dbReference>
<feature type="region of interest" description="Disordered" evidence="8">
    <location>
        <begin position="727"/>
        <end position="768"/>
    </location>
</feature>
<dbReference type="Pfam" id="PF00575">
    <property type="entry name" value="S1"/>
    <property type="match status" value="1"/>
</dbReference>
<evidence type="ECO:0000256" key="8">
    <source>
        <dbReference type="SAM" id="MobiDB-lite"/>
    </source>
</evidence>
<comment type="function">
    <text evidence="7">3'-5' exoribonuclease that releases 5'-nucleoside monophosphates and is involved in maturation of structured RNAs.</text>
</comment>
<dbReference type="RefSeq" id="WP_088773043.1">
    <property type="nucleotide sequence ID" value="NZ_AP023082.1"/>
</dbReference>
<evidence type="ECO:0000256" key="3">
    <source>
        <dbReference type="ARBA" id="ARBA00022722"/>
    </source>
</evidence>
<feature type="region of interest" description="Disordered" evidence="8">
    <location>
        <begin position="1"/>
        <end position="20"/>
    </location>
</feature>
<evidence type="ECO:0000256" key="5">
    <source>
        <dbReference type="ARBA" id="ARBA00022839"/>
    </source>
</evidence>
<dbReference type="HAMAP" id="MF_01895">
    <property type="entry name" value="RNase_R"/>
    <property type="match status" value="1"/>
</dbReference>
<dbReference type="PANTHER" id="PTHR23355:SF9">
    <property type="entry name" value="DIS3-LIKE EXONUCLEASE 2"/>
    <property type="match status" value="1"/>
</dbReference>
<dbReference type="Proteomes" id="UP000249910">
    <property type="component" value="Chromosome"/>
</dbReference>
<sequence length="768" mass="88014">MSKYSIQNDPNRDTEAQKYDNPIPSREVILNYIKDTKLPVSIENIAMTLEIFKKSLFEGLVNRLGAMVRDEQLEKDKSYYSLPKMTPIYITSKVTSDRSSRLELFSNTLNTKVCIVSHQSKLVMVGDEVTAKVLGVNKRDRIEAEVKTIVSRAQKIVTGYYYKSFDCHFLKPISKNITSDIALLSPKEKIEHNSLIEAEIVVQPSVNSCAVARFKQEVEAVSPVKEAIMLAAQKYDLVEQWGKKALRYLDNISEDISVGSRVDLRDKHFVTIDGEDAKDFDDAVYAHKAKSGSWKLYVAIADVSNYVAKDSALDLDAKRRSTSVYFPGFVIPMLPEKLSNGLCSLRPKEDRYSLVCEMNISKEGKLSRYKFYSAVINSKARLTYTEVAKLLEKKQNIIVDENPQLVSNLFDLYDLFKILHSAREQRGAIDFDTVETQIILDEHNHIGSIVPRHRNDAHRLIEECMLVANVAAAKFMIKYKKTSPFRVHSEPKEDRMETLKKYLSRHGIHLAYGKNGKVTPKALSEMLESIKDRADYDDIQMMTLRSMNQAIYSINNDGHFGLAYKEYTHFTSPIRRYPDLVVHRLIKSIIAEYKHGGADYKDSELANICDNASQQERNADGASKQVENWLKCYFMQDYIGHVLEAQVKHVNGLGLFAELKDMYIEGLIHVSAIPGDYYIYDETKDILIGKRTHKIYKIGQDITVRVVRADLERAHIDFELYDPRSGKPFNENTSERLTDKKPKKNKKIKKKRVRRRKVKPNKKEVNNA</sequence>
<evidence type="ECO:0000256" key="1">
    <source>
        <dbReference type="ARBA" id="ARBA00001849"/>
    </source>
</evidence>
<feature type="domain" description="S1 motif" evidence="9">
    <location>
        <begin position="640"/>
        <end position="721"/>
    </location>
</feature>
<keyword evidence="2 7" id="KW-0963">Cytoplasm</keyword>
<dbReference type="EMBL" id="CP022132">
    <property type="protein sequence ID" value="ASG68563.1"/>
    <property type="molecule type" value="Genomic_DNA"/>
</dbReference>
<reference evidence="10 11" key="1">
    <citation type="submission" date="2017-06" db="EMBL/GenBank/DDBJ databases">
        <title>Complete genome of Francisella halioticida.</title>
        <authorList>
            <person name="Sjodin A."/>
        </authorList>
    </citation>
    <scope>NUCLEOTIDE SEQUENCE [LARGE SCALE GENOMIC DNA]</scope>
    <source>
        <strain evidence="10 11">DSM 23729</strain>
    </source>
</reference>
<dbReference type="Pfam" id="PF00773">
    <property type="entry name" value="RNB"/>
    <property type="match status" value="1"/>
</dbReference>
<dbReference type="PROSITE" id="PS50126">
    <property type="entry name" value="S1"/>
    <property type="match status" value="1"/>
</dbReference>
<dbReference type="InterPro" id="IPR022966">
    <property type="entry name" value="RNase_II/R_CS"/>
</dbReference>
<evidence type="ECO:0000259" key="9">
    <source>
        <dbReference type="PROSITE" id="PS50126"/>
    </source>
</evidence>
<evidence type="ECO:0000256" key="2">
    <source>
        <dbReference type="ARBA" id="ARBA00022490"/>
    </source>
</evidence>